<feature type="signal peptide" evidence="1">
    <location>
        <begin position="1"/>
        <end position="20"/>
    </location>
</feature>
<dbReference type="Pfam" id="PF20311">
    <property type="entry name" value="DUF6607"/>
    <property type="match status" value="1"/>
</dbReference>
<dbReference type="AlphaFoldDB" id="A0A250FX14"/>
<accession>A0A250FX14</accession>
<dbReference type="EMBL" id="CP022387">
    <property type="protein sequence ID" value="ATA89541.1"/>
    <property type="molecule type" value="Genomic_DNA"/>
</dbReference>
<name>A0A250FX14_9FLAO</name>
<evidence type="ECO:0000313" key="2">
    <source>
        <dbReference type="EMBL" id="ATA89541.1"/>
    </source>
</evidence>
<dbReference type="OrthoDB" id="8564954at2"/>
<proteinExistence type="predicted"/>
<organism evidence="2 3">
    <name type="scientific">Capnocytophaga stomatis</name>
    <dbReference type="NCBI Taxonomy" id="1848904"/>
    <lineage>
        <taxon>Bacteria</taxon>
        <taxon>Pseudomonadati</taxon>
        <taxon>Bacteroidota</taxon>
        <taxon>Flavobacteriia</taxon>
        <taxon>Flavobacteriales</taxon>
        <taxon>Flavobacteriaceae</taxon>
        <taxon>Capnocytophaga</taxon>
    </lineage>
</organism>
<keyword evidence="1" id="KW-0732">Signal</keyword>
<evidence type="ECO:0000313" key="3">
    <source>
        <dbReference type="Proteomes" id="UP000217348"/>
    </source>
</evidence>
<gene>
    <name evidence="2" type="ORF">CGC58_07255</name>
</gene>
<evidence type="ECO:0000256" key="1">
    <source>
        <dbReference type="SAM" id="SignalP"/>
    </source>
</evidence>
<protein>
    <submittedName>
        <fullName evidence="2">Uncharacterized protein</fullName>
    </submittedName>
</protein>
<dbReference type="RefSeq" id="WP_095896118.1">
    <property type="nucleotide sequence ID" value="NZ_BOPK01000012.1"/>
</dbReference>
<sequence>MKKLFVVSCLVSLFSVGTNAQNKKDVEAIKNMCGCYEVTFRYAETFQYGADSTYVPSKSSRSKALEWVELIEDSKKKLVLQHLLVVGKRDKQHVIKHWRQDWIYENTDLLKYQKDNEWSSYSLPKSAVKGQWTQKVYQVDDSPRYEQTATWVHVDGKSFWESEAAAPMPRREQEIRSDYNILLRRNRHEITNYGWLHVQDNDKVLRRDGKDDLVIAQERGYNTYKKVADEKCKAAQEFWQKNKEKWALVRNHWDAAFAQKGNLKVEEKVDGKALHEHLFNEEKYKTKEQIDAIMDVYISTKK</sequence>
<reference evidence="3" key="1">
    <citation type="submission" date="2017-06" db="EMBL/GenBank/DDBJ databases">
        <title>Capnocytophaga spp. assemblies.</title>
        <authorList>
            <person name="Gulvik C.A."/>
        </authorList>
    </citation>
    <scope>NUCLEOTIDE SEQUENCE [LARGE SCALE GENOMIC DNA]</scope>
    <source>
        <strain evidence="3">H2177</strain>
    </source>
</reference>
<dbReference type="KEGG" id="csto:CGC58_07255"/>
<dbReference type="Proteomes" id="UP000217348">
    <property type="component" value="Chromosome"/>
</dbReference>
<feature type="chain" id="PRO_5013190951" evidence="1">
    <location>
        <begin position="21"/>
        <end position="302"/>
    </location>
</feature>
<dbReference type="InterPro" id="IPR046715">
    <property type="entry name" value="DUF6607"/>
</dbReference>